<organism evidence="2 3">
    <name type="scientific">Flavihumibacter stibioxidans</name>
    <dbReference type="NCBI Taxonomy" id="1834163"/>
    <lineage>
        <taxon>Bacteria</taxon>
        <taxon>Pseudomonadati</taxon>
        <taxon>Bacteroidota</taxon>
        <taxon>Chitinophagia</taxon>
        <taxon>Chitinophagales</taxon>
        <taxon>Chitinophagaceae</taxon>
        <taxon>Flavihumibacter</taxon>
    </lineage>
</organism>
<evidence type="ECO:0000313" key="3">
    <source>
        <dbReference type="Proteomes" id="UP000765802"/>
    </source>
</evidence>
<dbReference type="Pfam" id="PF14129">
    <property type="entry name" value="DUF4296"/>
    <property type="match status" value="1"/>
</dbReference>
<dbReference type="EMBL" id="MBUA01000028">
    <property type="protein sequence ID" value="MBC6492640.1"/>
    <property type="molecule type" value="Genomic_DNA"/>
</dbReference>
<feature type="domain" description="DUF4296" evidence="1">
    <location>
        <begin position="4"/>
        <end position="77"/>
    </location>
</feature>
<dbReference type="Proteomes" id="UP000765802">
    <property type="component" value="Unassembled WGS sequence"/>
</dbReference>
<name>A0ABR7MD08_9BACT</name>
<dbReference type="InterPro" id="IPR025381">
    <property type="entry name" value="DUF4296"/>
</dbReference>
<reference evidence="2 3" key="1">
    <citation type="submission" date="2016-07" db="EMBL/GenBank/DDBJ databases">
        <title>Genome analysis of Flavihumibacter stibioxidans YS-17.</title>
        <authorList>
            <person name="Shi K."/>
            <person name="Han Y."/>
            <person name="Wang G."/>
        </authorList>
    </citation>
    <scope>NUCLEOTIDE SEQUENCE [LARGE SCALE GENOMIC DNA]</scope>
    <source>
        <strain evidence="2 3">YS-17</strain>
    </source>
</reference>
<sequence>MSGAEMVPVIYGLMMVDEFGNHLKMRDSTMVMKDFRQEKYSQVFAFNKTDYKTFTESYKYYLGRPGELKVIFDSVEAYSTRARIGVVNTESTPALKALEERKKKLKAQ</sequence>
<proteinExistence type="predicted"/>
<comment type="caution">
    <text evidence="2">The sequence shown here is derived from an EMBL/GenBank/DDBJ whole genome shotgun (WGS) entry which is preliminary data.</text>
</comment>
<evidence type="ECO:0000259" key="1">
    <source>
        <dbReference type="Pfam" id="PF14129"/>
    </source>
</evidence>
<protein>
    <recommendedName>
        <fullName evidence="1">DUF4296 domain-containing protein</fullName>
    </recommendedName>
</protein>
<accession>A0ABR7MD08</accession>
<evidence type="ECO:0000313" key="2">
    <source>
        <dbReference type="EMBL" id="MBC6492640.1"/>
    </source>
</evidence>
<gene>
    <name evidence="2" type="ORF">BC349_16380</name>
</gene>
<keyword evidence="3" id="KW-1185">Reference proteome</keyword>